<dbReference type="SUPFAM" id="SSF81901">
    <property type="entry name" value="HCP-like"/>
    <property type="match status" value="1"/>
</dbReference>
<organism evidence="1 3">
    <name type="scientific">Acidithiobacillus caldus</name>
    <dbReference type="NCBI Taxonomy" id="33059"/>
    <lineage>
        <taxon>Bacteria</taxon>
        <taxon>Pseudomonadati</taxon>
        <taxon>Pseudomonadota</taxon>
        <taxon>Acidithiobacillia</taxon>
        <taxon>Acidithiobacillales</taxon>
        <taxon>Acidithiobacillaceae</taxon>
        <taxon>Acidithiobacillus</taxon>
    </lineage>
</organism>
<dbReference type="EMBL" id="LZYH01000653">
    <property type="protein sequence ID" value="OFC56195.1"/>
    <property type="molecule type" value="Genomic_DNA"/>
</dbReference>
<proteinExistence type="predicted"/>
<protein>
    <recommendedName>
        <fullName evidence="5">Sel1 repeat family protein</fullName>
    </recommendedName>
</protein>
<dbReference type="InterPro" id="IPR006597">
    <property type="entry name" value="Sel1-like"/>
</dbReference>
<accession>A0A1E7YN67</accession>
<dbReference type="Gene3D" id="1.25.40.10">
    <property type="entry name" value="Tetratricopeptide repeat domain"/>
    <property type="match status" value="1"/>
</dbReference>
<evidence type="ECO:0000313" key="3">
    <source>
        <dbReference type="Proteomes" id="UP000175616"/>
    </source>
</evidence>
<sequence length="162" mass="18322">MNKQRWRCGMQVGTQVAALLIGKSNKTLYRWAEEERLSPIVETTSTSSKAFRKMYFDLEELKPYLAIPFDSSLEEDIVRVEAGEADAYTEVGLRFFAAEHHEQAFHWFEIAAQKGHVDAMDWLATCYLEGLGAPVDRAAAMEWLGRAARAGHILAQEKIEAL</sequence>
<evidence type="ECO:0000313" key="2">
    <source>
        <dbReference type="EMBL" id="OFC56195.1"/>
    </source>
</evidence>
<name>A0A1E7YN67_9PROT</name>
<dbReference type="Pfam" id="PF08238">
    <property type="entry name" value="Sel1"/>
    <property type="match status" value="2"/>
</dbReference>
<gene>
    <name evidence="1" type="ORF">BAE27_06455</name>
    <name evidence="2" type="ORF">BAE30_10155</name>
</gene>
<dbReference type="PANTHER" id="PTHR45011:SF1">
    <property type="entry name" value="DAP3-BINDING CELL DEATH ENHANCER 1"/>
    <property type="match status" value="1"/>
</dbReference>
<evidence type="ECO:0008006" key="5">
    <source>
        <dbReference type="Google" id="ProtNLM"/>
    </source>
</evidence>
<evidence type="ECO:0000313" key="4">
    <source>
        <dbReference type="Proteomes" id="UP000175707"/>
    </source>
</evidence>
<comment type="caution">
    <text evidence="1">The sequence shown here is derived from an EMBL/GenBank/DDBJ whole genome shotgun (WGS) entry which is preliminary data.</text>
</comment>
<dbReference type="Proteomes" id="UP000175707">
    <property type="component" value="Unassembled WGS sequence"/>
</dbReference>
<evidence type="ECO:0000313" key="1">
    <source>
        <dbReference type="EMBL" id="OFC36254.1"/>
    </source>
</evidence>
<reference evidence="3 4" key="1">
    <citation type="submission" date="2016-06" db="EMBL/GenBank/DDBJ databases">
        <title>Gene turnover analysis identifies the evolutionary adaptation of the extremophile Acidithiobacillus caldus.</title>
        <authorList>
            <person name="Zhang X."/>
        </authorList>
    </citation>
    <scope>NUCLEOTIDE SEQUENCE [LARGE SCALE GENOMIC DNA]</scope>
    <source>
        <strain evidence="1 3">DX</strain>
        <strain evidence="2 4">S1</strain>
    </source>
</reference>
<dbReference type="InterPro" id="IPR011990">
    <property type="entry name" value="TPR-like_helical_dom_sf"/>
</dbReference>
<dbReference type="SMART" id="SM00671">
    <property type="entry name" value="SEL1"/>
    <property type="match status" value="2"/>
</dbReference>
<dbReference type="InterPro" id="IPR052748">
    <property type="entry name" value="ISR_Activator"/>
</dbReference>
<dbReference type="AlphaFoldDB" id="A0A1E7YN67"/>
<dbReference type="PANTHER" id="PTHR45011">
    <property type="entry name" value="DAP3-BINDING CELL DEATH ENHANCER 1"/>
    <property type="match status" value="1"/>
</dbReference>
<dbReference type="Proteomes" id="UP000175616">
    <property type="component" value="Unassembled WGS sequence"/>
</dbReference>
<dbReference type="EMBL" id="LZYE01000167">
    <property type="protein sequence ID" value="OFC36254.1"/>
    <property type="molecule type" value="Genomic_DNA"/>
</dbReference>